<dbReference type="EMBL" id="CP080429">
    <property type="protein sequence ID" value="QYJ68269.1"/>
    <property type="molecule type" value="Genomic_DNA"/>
</dbReference>
<dbReference type="PROSITE" id="PS51257">
    <property type="entry name" value="PROKAR_LIPOPROTEIN"/>
    <property type="match status" value="1"/>
</dbReference>
<feature type="signal peptide" evidence="1">
    <location>
        <begin position="1"/>
        <end position="22"/>
    </location>
</feature>
<keyword evidence="3" id="KW-1185">Reference proteome</keyword>
<name>A0ABX8V5Z9_9FLAO</name>
<reference evidence="2 3" key="1">
    <citation type="submission" date="2021-07" db="EMBL/GenBank/DDBJ databases">
        <title>Flavobacterium WSW3-B6 sp.nov, isolated from seaweed.</title>
        <authorList>
            <person name="Muhammad N."/>
            <person name="Ho H."/>
            <person name="Lee Y.-J."/>
            <person name="Nguyen T."/>
            <person name="Ho J."/>
            <person name="Kim S.-G."/>
        </authorList>
    </citation>
    <scope>NUCLEOTIDE SEQUENCE [LARGE SCALE GENOMIC DNA]</scope>
    <source>
        <strain evidence="2 3">WSW3-B6</strain>
    </source>
</reference>
<evidence type="ECO:0000313" key="3">
    <source>
        <dbReference type="Proteomes" id="UP000825381"/>
    </source>
</evidence>
<proteinExistence type="predicted"/>
<dbReference type="Proteomes" id="UP000825381">
    <property type="component" value="Chromosome"/>
</dbReference>
<evidence type="ECO:0008006" key="4">
    <source>
        <dbReference type="Google" id="ProtNLM"/>
    </source>
</evidence>
<protein>
    <recommendedName>
        <fullName evidence="4">Lipoprotein</fullName>
    </recommendedName>
</protein>
<gene>
    <name evidence="2" type="ORF">K1I41_12205</name>
</gene>
<keyword evidence="1" id="KW-0732">Signal</keyword>
<organism evidence="2 3">
    <name type="scientific">Flavobacterium litorale</name>
    <dbReference type="NCBI Taxonomy" id="2856519"/>
    <lineage>
        <taxon>Bacteria</taxon>
        <taxon>Pseudomonadati</taxon>
        <taxon>Bacteroidota</taxon>
        <taxon>Flavobacteriia</taxon>
        <taxon>Flavobacteriales</taxon>
        <taxon>Flavobacteriaceae</taxon>
        <taxon>Flavobacterium</taxon>
    </lineage>
</organism>
<dbReference type="RefSeq" id="WP_220640612.1">
    <property type="nucleotide sequence ID" value="NZ_CP080429.1"/>
</dbReference>
<feature type="chain" id="PRO_5045502416" description="Lipoprotein" evidence="1">
    <location>
        <begin position="23"/>
        <end position="245"/>
    </location>
</feature>
<accession>A0ABX8V5Z9</accession>
<evidence type="ECO:0000313" key="2">
    <source>
        <dbReference type="EMBL" id="QYJ68269.1"/>
    </source>
</evidence>
<evidence type="ECO:0000256" key="1">
    <source>
        <dbReference type="SAM" id="SignalP"/>
    </source>
</evidence>
<sequence>MKNSIKYTFLIALVLLTSCQTAKINDVKYNVSSATTELGSIGRAKSLFKLDNDFSTHSFPILQNKVRLNVQVHPFNQKLYNVYQDKNKATQKKQQLQYIDSIATKPELVTISILDVKGYIGEINSSYNTNVVTYLKDTEDNAVVTGLVVTLPKELIANIKMADAYYLTNNQDKKYVISLYKLGKKTSEIDITTATVLGYTLGKFCWAINDRNKWYIADIVKDNKGCEGNTKAKIKKEEQKRLFKM</sequence>